<evidence type="ECO:0000256" key="1">
    <source>
        <dbReference type="ARBA" id="ARBA00001922"/>
    </source>
</evidence>
<evidence type="ECO:0000256" key="2">
    <source>
        <dbReference type="ARBA" id="ARBA00007405"/>
    </source>
</evidence>
<evidence type="ECO:0000256" key="6">
    <source>
        <dbReference type="ARBA" id="ARBA00023002"/>
    </source>
</evidence>
<keyword evidence="8" id="KW-1015">Disulfide bond</keyword>
<evidence type="ECO:0000259" key="12">
    <source>
        <dbReference type="Pfam" id="PF00317"/>
    </source>
</evidence>
<organism evidence="14 15">
    <name type="scientific">Amycolatopsis samaneae</name>
    <dbReference type="NCBI Taxonomy" id="664691"/>
    <lineage>
        <taxon>Bacteria</taxon>
        <taxon>Bacillati</taxon>
        <taxon>Actinomycetota</taxon>
        <taxon>Actinomycetes</taxon>
        <taxon>Pseudonocardiales</taxon>
        <taxon>Pseudonocardiaceae</taxon>
        <taxon>Amycolatopsis</taxon>
    </lineage>
</organism>
<dbReference type="Pfam" id="PF02867">
    <property type="entry name" value="Ribonuc_red_lgC"/>
    <property type="match status" value="1"/>
</dbReference>
<dbReference type="Pfam" id="PF00317">
    <property type="entry name" value="Ribonuc_red_lgN"/>
    <property type="match status" value="1"/>
</dbReference>
<sequence length="616" mass="67318">MPVQADSLFGRALSSLSSTRTERVGFSDNALMLLRERYLACGPGGEVAETPEEFLRRVAVELAKVEDGSAAERWAEAFYEIMARLEFHPGSRTLANAGTARPQLANCFVFPLEDSQESILRTFSESSTVKGMGGGCGFNYSRIRPRGDDVRGAPGLAAGPVAFLKMFDDATKLFRQRGHYESGNMAVLNVDHPDALDFIAAKRVDGALSMTNISLGVPDAFMRAVESDTDWALVNPRTRSVVRTVPAREVFAAACAMARDTGDPGLIFLDHMNRENPLRDDLGDIVATNPCGEIGLYPYEACNLGYVNLPRLLAPDARHRAPFLFDEERLRTAVAVGVRMIDNAISLSWFPIPSIRRTVAENRRVGLGVTGWAECLATARIPYDSEEALECAERLAALLRDAAEQASFALAVERGPFPNVNRSRWRDADRKPRNVAVLALPPSGNNAVIFDTSFSIEPFFGMTYTQRVLGGRSMSSVNRLLLDAISGSPRSEQELLARIAANGGSVRGVDGVPEEVQRIFGTAHDIAPEFHVRMQAAFQRHVDNAVTKTANLPSAATPDDVAAVYLQAWRLGCKGITVYRDRSRSEQAIEWTRAPLETGPDQRSCDVQEGTCTACE</sequence>
<evidence type="ECO:0000256" key="4">
    <source>
        <dbReference type="ARBA" id="ARBA00022634"/>
    </source>
</evidence>
<keyword evidence="3 11" id="KW-0846">Cobalamin</keyword>
<comment type="function">
    <text evidence="11">Catalyzes the reduction of ribonucleotides to deoxyribonucleotides. May function to provide a pool of deoxyribonucleotide precursors for DNA repair during oxygen limitation and/or for immediate growth after restoration of oxygen.</text>
</comment>
<keyword evidence="6 11" id="KW-0560">Oxidoreductase</keyword>
<protein>
    <recommendedName>
        <fullName evidence="11">Vitamin B12-dependent ribonucleotide reductase</fullName>
        <ecNumber evidence="11">1.17.4.1</ecNumber>
    </recommendedName>
</protein>
<dbReference type="InterPro" id="IPR013344">
    <property type="entry name" value="RNR_NrdJ/NrdZ"/>
</dbReference>
<evidence type="ECO:0000256" key="5">
    <source>
        <dbReference type="ARBA" id="ARBA00022741"/>
    </source>
</evidence>
<comment type="caution">
    <text evidence="14">The sequence shown here is derived from an EMBL/GenBank/DDBJ whole genome shotgun (WGS) entry which is preliminary data.</text>
</comment>
<comment type="cofactor">
    <cofactor evidence="1 11">
        <name>adenosylcob(III)alamin</name>
        <dbReference type="ChEBI" id="CHEBI:18408"/>
    </cofactor>
</comment>
<comment type="similarity">
    <text evidence="2 11">Belongs to the ribonucleoside diphosphate reductase class-2 family.</text>
</comment>
<dbReference type="InterPro" id="IPR000788">
    <property type="entry name" value="RNR_lg_C"/>
</dbReference>
<dbReference type="PRINTS" id="PR01183">
    <property type="entry name" value="RIBORDTASEM1"/>
</dbReference>
<keyword evidence="15" id="KW-1185">Reference proteome</keyword>
<evidence type="ECO:0000256" key="11">
    <source>
        <dbReference type="RuleBase" id="RU364064"/>
    </source>
</evidence>
<dbReference type="InterPro" id="IPR013509">
    <property type="entry name" value="RNR_lsu_N"/>
</dbReference>
<dbReference type="Proteomes" id="UP001597419">
    <property type="component" value="Unassembled WGS sequence"/>
</dbReference>
<dbReference type="EMBL" id="JBHUKU010000007">
    <property type="protein sequence ID" value="MFD2459898.1"/>
    <property type="molecule type" value="Genomic_DNA"/>
</dbReference>
<proteinExistence type="inferred from homology"/>
<evidence type="ECO:0000256" key="3">
    <source>
        <dbReference type="ARBA" id="ARBA00022628"/>
    </source>
</evidence>
<feature type="domain" description="Ribonucleotide reductase large subunit N-terminal" evidence="12">
    <location>
        <begin position="26"/>
        <end position="101"/>
    </location>
</feature>
<dbReference type="EC" id="1.17.4.1" evidence="11"/>
<evidence type="ECO:0000259" key="13">
    <source>
        <dbReference type="Pfam" id="PF02867"/>
    </source>
</evidence>
<feature type="domain" description="Ribonucleotide reductase large subunit C-terminal" evidence="13">
    <location>
        <begin position="105"/>
        <end position="579"/>
    </location>
</feature>
<dbReference type="PANTHER" id="PTHR43371">
    <property type="entry name" value="VITAMIN B12-DEPENDENT RIBONUCLEOTIDE REDUCTASE"/>
    <property type="match status" value="1"/>
</dbReference>
<evidence type="ECO:0000256" key="8">
    <source>
        <dbReference type="ARBA" id="ARBA00023157"/>
    </source>
</evidence>
<dbReference type="RefSeq" id="WP_345402835.1">
    <property type="nucleotide sequence ID" value="NZ_BAABHG010000014.1"/>
</dbReference>
<gene>
    <name evidence="14" type="ORF">ACFSYJ_14880</name>
</gene>
<dbReference type="InterPro" id="IPR050862">
    <property type="entry name" value="RdRp_reductase_class-2"/>
</dbReference>
<dbReference type="Gene3D" id="3.20.70.20">
    <property type="match status" value="1"/>
</dbReference>
<evidence type="ECO:0000256" key="9">
    <source>
        <dbReference type="ARBA" id="ARBA00023285"/>
    </source>
</evidence>
<keyword evidence="5 11" id="KW-0547">Nucleotide-binding</keyword>
<evidence type="ECO:0000313" key="14">
    <source>
        <dbReference type="EMBL" id="MFD2459898.1"/>
    </source>
</evidence>
<reference evidence="15" key="1">
    <citation type="journal article" date="2019" name="Int. J. Syst. Evol. Microbiol.">
        <title>The Global Catalogue of Microorganisms (GCM) 10K type strain sequencing project: providing services to taxonomists for standard genome sequencing and annotation.</title>
        <authorList>
            <consortium name="The Broad Institute Genomics Platform"/>
            <consortium name="The Broad Institute Genome Sequencing Center for Infectious Disease"/>
            <person name="Wu L."/>
            <person name="Ma J."/>
        </authorList>
    </citation>
    <scope>NUCLEOTIDE SEQUENCE [LARGE SCALE GENOMIC DNA]</scope>
    <source>
        <strain evidence="15">CGMCC 4.7643</strain>
    </source>
</reference>
<dbReference type="GO" id="GO:0004748">
    <property type="term" value="F:ribonucleoside-diphosphate reductase activity, thioredoxin disulfide as acceptor"/>
    <property type="evidence" value="ECO:0007669"/>
    <property type="project" value="UniProtKB-EC"/>
</dbReference>
<dbReference type="PANTHER" id="PTHR43371:SF1">
    <property type="entry name" value="RIBONUCLEOSIDE-DIPHOSPHATE REDUCTASE"/>
    <property type="match status" value="1"/>
</dbReference>
<name>A0ABW5GEG7_9PSEU</name>
<dbReference type="SUPFAM" id="SSF48168">
    <property type="entry name" value="R1 subunit of ribonucleotide reductase, N-terminal domain"/>
    <property type="match status" value="1"/>
</dbReference>
<keyword evidence="7" id="KW-0215">Deoxyribonucleotide synthesis</keyword>
<evidence type="ECO:0000256" key="10">
    <source>
        <dbReference type="ARBA" id="ARBA00047754"/>
    </source>
</evidence>
<keyword evidence="9 11" id="KW-0170">Cobalt</keyword>
<dbReference type="CDD" id="cd02888">
    <property type="entry name" value="RNR_II_dimer"/>
    <property type="match status" value="1"/>
</dbReference>
<comment type="catalytic activity">
    <reaction evidence="10 11">
        <text>a 2'-deoxyribonucleoside 5'-diphosphate + [thioredoxin]-disulfide + H2O = a ribonucleoside 5'-diphosphate + [thioredoxin]-dithiol</text>
        <dbReference type="Rhea" id="RHEA:23252"/>
        <dbReference type="Rhea" id="RHEA-COMP:10698"/>
        <dbReference type="Rhea" id="RHEA-COMP:10700"/>
        <dbReference type="ChEBI" id="CHEBI:15377"/>
        <dbReference type="ChEBI" id="CHEBI:29950"/>
        <dbReference type="ChEBI" id="CHEBI:50058"/>
        <dbReference type="ChEBI" id="CHEBI:57930"/>
        <dbReference type="ChEBI" id="CHEBI:73316"/>
        <dbReference type="EC" id="1.17.4.1"/>
    </reaction>
</comment>
<keyword evidence="4 11" id="KW-0237">DNA synthesis</keyword>
<dbReference type="InterPro" id="IPR008926">
    <property type="entry name" value="RNR_R1-su_N"/>
</dbReference>
<accession>A0ABW5GEG7</accession>
<dbReference type="SUPFAM" id="SSF51998">
    <property type="entry name" value="PFL-like glycyl radical enzymes"/>
    <property type="match status" value="1"/>
</dbReference>
<evidence type="ECO:0000313" key="15">
    <source>
        <dbReference type="Proteomes" id="UP001597419"/>
    </source>
</evidence>
<evidence type="ECO:0000256" key="7">
    <source>
        <dbReference type="ARBA" id="ARBA00023116"/>
    </source>
</evidence>
<dbReference type="NCBIfam" id="TIGR02504">
    <property type="entry name" value="NrdJ_Z"/>
    <property type="match status" value="1"/>
</dbReference>